<evidence type="ECO:0000256" key="2">
    <source>
        <dbReference type="ARBA" id="ARBA00022741"/>
    </source>
</evidence>
<dbReference type="AlphaFoldDB" id="A0A841HLM2"/>
<organism evidence="8 9">
    <name type="scientific">Povalibacter uvarum</name>
    <dbReference type="NCBI Taxonomy" id="732238"/>
    <lineage>
        <taxon>Bacteria</taxon>
        <taxon>Pseudomonadati</taxon>
        <taxon>Pseudomonadota</taxon>
        <taxon>Gammaproteobacteria</taxon>
        <taxon>Steroidobacterales</taxon>
        <taxon>Steroidobacteraceae</taxon>
        <taxon>Povalibacter</taxon>
    </lineage>
</organism>
<keyword evidence="6" id="KW-0472">Membrane</keyword>
<keyword evidence="4 5" id="KW-0067">ATP-binding</keyword>
<dbReference type="Pfam" id="PF00069">
    <property type="entry name" value="Pkinase"/>
    <property type="match status" value="1"/>
</dbReference>
<dbReference type="GO" id="GO:0004674">
    <property type="term" value="F:protein serine/threonine kinase activity"/>
    <property type="evidence" value="ECO:0007669"/>
    <property type="project" value="UniProtKB-EC"/>
</dbReference>
<feature type="binding site" evidence="5">
    <location>
        <position position="122"/>
    </location>
    <ligand>
        <name>ATP</name>
        <dbReference type="ChEBI" id="CHEBI:30616"/>
    </ligand>
</feature>
<dbReference type="Gene3D" id="3.30.200.20">
    <property type="entry name" value="Phosphorylase Kinase, domain 1"/>
    <property type="match status" value="1"/>
</dbReference>
<feature type="domain" description="Protein kinase" evidence="7">
    <location>
        <begin position="91"/>
        <end position="361"/>
    </location>
</feature>
<dbReference type="EMBL" id="JACHHZ010000003">
    <property type="protein sequence ID" value="MBB6093977.1"/>
    <property type="molecule type" value="Genomic_DNA"/>
</dbReference>
<dbReference type="SUPFAM" id="SSF56112">
    <property type="entry name" value="Protein kinase-like (PK-like)"/>
    <property type="match status" value="1"/>
</dbReference>
<dbReference type="Gene3D" id="1.25.40.10">
    <property type="entry name" value="Tetratricopeptide repeat domain"/>
    <property type="match status" value="3"/>
</dbReference>
<keyword evidence="9" id="KW-1185">Reference proteome</keyword>
<dbReference type="PROSITE" id="PS00108">
    <property type="entry name" value="PROTEIN_KINASE_ST"/>
    <property type="match status" value="1"/>
</dbReference>
<evidence type="ECO:0000256" key="3">
    <source>
        <dbReference type="ARBA" id="ARBA00022777"/>
    </source>
</evidence>
<evidence type="ECO:0000256" key="4">
    <source>
        <dbReference type="ARBA" id="ARBA00022840"/>
    </source>
</evidence>
<dbReference type="InterPro" id="IPR008271">
    <property type="entry name" value="Ser/Thr_kinase_AS"/>
</dbReference>
<dbReference type="InterPro" id="IPR011990">
    <property type="entry name" value="TPR-like_helical_dom_sf"/>
</dbReference>
<protein>
    <submittedName>
        <fullName evidence="8">Serine/threonine-protein kinase</fullName>
        <ecNumber evidence="8">2.7.11.1</ecNumber>
    </submittedName>
</protein>
<dbReference type="Pfam" id="PF13424">
    <property type="entry name" value="TPR_12"/>
    <property type="match status" value="1"/>
</dbReference>
<sequence length="971" mass="106274">MIRMSIDRGQWPQLSRLLDAALDLPPAERDRWIEALDSSFDALKPDLRDLLSRASSVETRDFLNSLPAVSSGSSDSVTDAADHAGRCIGPYRLTRELGAGGMGSVWLAERTDDSVRRPVALKLPHVMSARIGLAERMVRERDILATLVHPNIARLYDAGISPEGRPYLALEYVEGVRIDRYCREQALDVQGRLRLFLQVAAAVAYAHAKLVIHRDLKPANILVTRDGEVRLLDFGVAKLLDDGRAEMTRLTELSGRALTPDYASPEQILGQSLTIASDIYSLGVVLYELLAQTRPYRLSRESRGALEEAILEVEPVRMSGVAPPGMQKALRGDLDTIVLKALRKQPEDRYATVNAFSDDVIRHLRRLPVLARPQSTWYRVSRLIARNRVTAMVVTVASIAVLVGAIVALWQARAAVAEGRRAEEVREFIATIFQEANLDSDQSRPASVLELLKQASNRVDALEAEPAVRVELLTLIGSGLLSLDDTDALENVARRAVDEGTQSLGSDHPLTVRARILMVWAHMYRGRTQEAGGEIDALMQVMTRDESAFGEELIELWRIRADQAIDAHRYEDAEAAAMQALTRAEASFGAQHPESLRALGVLSTAYRRQDKHAEALRTAERGRDLALKLFPDGQHAMAIFARAEYGRALAEAGDVAGGVEQLSLATRDAEKLYGPTARTVGFHLQNITQYHLQLGSIQAAVVSSTRAFDIMKEHAEPDTFNYAAALNAKTQALLAARRGEEALPATAQIQEAAKRLFGDTHPNAVGARASHALALGLSGRVDEGRALIDAVLADARRTQKPSARPFYIAGDLERLAGRHARALARAEEALALLNGGDGTAAELARVQMQVGLARVETGAAEAASMLDQALSGFRESQSEMTPAQADALVGRARLHLDAGRADEALPLLIEADQFWRDFDDQSRWAGEAALWLGRCLRTLGRGPEAADVLDRARRTLSHSPILNDRELVTRI</sequence>
<dbReference type="Gene3D" id="1.10.510.10">
    <property type="entry name" value="Transferase(Phosphotransferase) domain 1"/>
    <property type="match status" value="1"/>
</dbReference>
<dbReference type="RefSeq" id="WP_184332833.1">
    <property type="nucleotide sequence ID" value="NZ_JACHHZ010000003.1"/>
</dbReference>
<dbReference type="PROSITE" id="PS50011">
    <property type="entry name" value="PROTEIN_KINASE_DOM"/>
    <property type="match status" value="1"/>
</dbReference>
<dbReference type="SUPFAM" id="SSF48452">
    <property type="entry name" value="TPR-like"/>
    <property type="match status" value="3"/>
</dbReference>
<evidence type="ECO:0000313" key="9">
    <source>
        <dbReference type="Proteomes" id="UP000588068"/>
    </source>
</evidence>
<reference evidence="8 9" key="1">
    <citation type="submission" date="2020-08" db="EMBL/GenBank/DDBJ databases">
        <title>Genomic Encyclopedia of Type Strains, Phase IV (KMG-IV): sequencing the most valuable type-strain genomes for metagenomic binning, comparative biology and taxonomic classification.</title>
        <authorList>
            <person name="Goeker M."/>
        </authorList>
    </citation>
    <scope>NUCLEOTIDE SEQUENCE [LARGE SCALE GENOMIC DNA]</scope>
    <source>
        <strain evidence="8 9">DSM 26723</strain>
    </source>
</reference>
<dbReference type="GO" id="GO:0005524">
    <property type="term" value="F:ATP binding"/>
    <property type="evidence" value="ECO:0007669"/>
    <property type="project" value="UniProtKB-UniRule"/>
</dbReference>
<feature type="transmembrane region" description="Helical" evidence="6">
    <location>
        <begin position="389"/>
        <end position="410"/>
    </location>
</feature>
<evidence type="ECO:0000256" key="1">
    <source>
        <dbReference type="ARBA" id="ARBA00022679"/>
    </source>
</evidence>
<comment type="caution">
    <text evidence="8">The sequence shown here is derived from an EMBL/GenBank/DDBJ whole genome shotgun (WGS) entry which is preliminary data.</text>
</comment>
<accession>A0A841HLM2</accession>
<dbReference type="SMART" id="SM00220">
    <property type="entry name" value="S_TKc"/>
    <property type="match status" value="1"/>
</dbReference>
<dbReference type="EC" id="2.7.11.1" evidence="8"/>
<keyword evidence="1 8" id="KW-0808">Transferase</keyword>
<evidence type="ECO:0000256" key="6">
    <source>
        <dbReference type="SAM" id="Phobius"/>
    </source>
</evidence>
<gene>
    <name evidence="8" type="ORF">HNQ60_002858</name>
</gene>
<keyword evidence="2 5" id="KW-0547">Nucleotide-binding</keyword>
<keyword evidence="6" id="KW-1133">Transmembrane helix</keyword>
<keyword evidence="6" id="KW-0812">Transmembrane</keyword>
<dbReference type="PROSITE" id="PS00107">
    <property type="entry name" value="PROTEIN_KINASE_ATP"/>
    <property type="match status" value="1"/>
</dbReference>
<dbReference type="CDD" id="cd14014">
    <property type="entry name" value="STKc_PknB_like"/>
    <property type="match status" value="1"/>
</dbReference>
<dbReference type="PANTHER" id="PTHR43289:SF34">
    <property type="entry name" value="SERINE_THREONINE-PROTEIN KINASE YBDM-RELATED"/>
    <property type="match status" value="1"/>
</dbReference>
<dbReference type="InterPro" id="IPR017441">
    <property type="entry name" value="Protein_kinase_ATP_BS"/>
</dbReference>
<dbReference type="Proteomes" id="UP000588068">
    <property type="component" value="Unassembled WGS sequence"/>
</dbReference>
<dbReference type="PANTHER" id="PTHR43289">
    <property type="entry name" value="MITOGEN-ACTIVATED PROTEIN KINASE KINASE KINASE 20-RELATED"/>
    <property type="match status" value="1"/>
</dbReference>
<keyword evidence="3 8" id="KW-0418">Kinase</keyword>
<proteinExistence type="predicted"/>
<evidence type="ECO:0000256" key="5">
    <source>
        <dbReference type="PROSITE-ProRule" id="PRU10141"/>
    </source>
</evidence>
<dbReference type="InterPro" id="IPR011009">
    <property type="entry name" value="Kinase-like_dom_sf"/>
</dbReference>
<evidence type="ECO:0000259" key="7">
    <source>
        <dbReference type="PROSITE" id="PS50011"/>
    </source>
</evidence>
<evidence type="ECO:0000313" key="8">
    <source>
        <dbReference type="EMBL" id="MBB6093977.1"/>
    </source>
</evidence>
<name>A0A841HLM2_9GAMM</name>
<dbReference type="InterPro" id="IPR000719">
    <property type="entry name" value="Prot_kinase_dom"/>
</dbReference>